<feature type="compositionally biased region" description="Basic and acidic residues" evidence="7">
    <location>
        <begin position="413"/>
        <end position="422"/>
    </location>
</feature>
<evidence type="ECO:0000313" key="9">
    <source>
        <dbReference type="Proteomes" id="UP001165063"/>
    </source>
</evidence>
<dbReference type="Pfam" id="PF19252">
    <property type="entry name" value="HIND"/>
    <property type="match status" value="2"/>
</dbReference>
<evidence type="ECO:0000256" key="7">
    <source>
        <dbReference type="SAM" id="MobiDB-lite"/>
    </source>
</evidence>
<evidence type="ECO:0000313" key="8">
    <source>
        <dbReference type="EMBL" id="GMG52117.1"/>
    </source>
</evidence>
<keyword evidence="9" id="KW-1185">Reference proteome</keyword>
<evidence type="ECO:0000256" key="4">
    <source>
        <dbReference type="ARBA" id="ARBA00023187"/>
    </source>
</evidence>
<dbReference type="EMBL" id="BSXU01005278">
    <property type="protein sequence ID" value="GMG52117.1"/>
    <property type="molecule type" value="Genomic_DNA"/>
</dbReference>
<feature type="coiled-coil region" evidence="6">
    <location>
        <begin position="106"/>
        <end position="133"/>
    </location>
</feature>
<keyword evidence="6" id="KW-0175">Coiled coil</keyword>
<dbReference type="Pfam" id="PF03343">
    <property type="entry name" value="SART-1"/>
    <property type="match status" value="1"/>
</dbReference>
<dbReference type="InterPro" id="IPR005011">
    <property type="entry name" value="SNU66/SART1"/>
</dbReference>
<keyword evidence="4" id="KW-0508">mRNA splicing</keyword>
<feature type="compositionally biased region" description="Basic and acidic residues" evidence="7">
    <location>
        <begin position="31"/>
        <end position="44"/>
    </location>
</feature>
<feature type="region of interest" description="Disordered" evidence="7">
    <location>
        <begin position="358"/>
        <end position="397"/>
    </location>
</feature>
<name>A0A9W6YZR8_AMBMO</name>
<accession>A0A9W6YZR8</accession>
<dbReference type="GO" id="GO:0000481">
    <property type="term" value="P:maturation of 5S rRNA"/>
    <property type="evidence" value="ECO:0007669"/>
    <property type="project" value="TreeGrafter"/>
</dbReference>
<sequence>MALEISISIEETNKLRLQVGLPPIPIEEERDGDKSRKDTNDKKNMNTQTLLKETSRKGNSTSLSIEETNKLRAQVGLPLIPLEDELDEKQTKEANEYNNYENLQYSKHKTDKINELKQRLNDTKNSLKKQKLMDSGTLLDRIEDQKTDDDWLKSLGKTTIKKKKKSSSKKKDDDPAVNDDLDGLNIKHDKGNFEELLGSGNDVVLTLKDKGVLDEGDSEDELENLKLKEEFKIQETLKERFRQKKVDTESEFRNSGFDMAGDGQIREGSFDLKEVQNKKASELNLKDQDNKKRKLVVFENDDDSDDEPASDYERVSKKKFKKLKKTKSQRVKRDSDITQKELKKVEFINEDLENEDNAELSSFIDVARRKKQKTRKPIDFSPGEDEEPESRKFDTKNPGIVISEELDFISAIKADDPDDSTRSKLVINKKNNLSEEENNNKSPYPETKHSSNLTGFLYDDPASKMTTSLGLSETLKLLKSKERPADKSSGDKKLIKITYRDDDGNVLDAKGAFKYQSHKFHGFKKRK</sequence>
<feature type="region of interest" description="Disordered" evidence="7">
    <location>
        <begin position="294"/>
        <end position="315"/>
    </location>
</feature>
<keyword evidence="3" id="KW-0507">mRNA processing</keyword>
<comment type="similarity">
    <text evidence="2">Belongs to the SNU66/SART1 family.</text>
</comment>
<feature type="compositionally biased region" description="Polar residues" evidence="7">
    <location>
        <begin position="45"/>
        <end position="66"/>
    </location>
</feature>
<dbReference type="PANTHER" id="PTHR14152">
    <property type="entry name" value="SQUAMOUS CELL CARCINOMA ANTIGEN RECOGNISED BY CYTOTOXIC T LYMPHOCYTES"/>
    <property type="match status" value="1"/>
</dbReference>
<dbReference type="Proteomes" id="UP001165063">
    <property type="component" value="Unassembled WGS sequence"/>
</dbReference>
<feature type="region of interest" description="Disordered" evidence="7">
    <location>
        <begin position="18"/>
        <end position="68"/>
    </location>
</feature>
<gene>
    <name evidence="8" type="ORF">Amon01_000729500</name>
</gene>
<dbReference type="GO" id="GO:0046540">
    <property type="term" value="C:U4/U6 x U5 tri-snRNP complex"/>
    <property type="evidence" value="ECO:0007669"/>
    <property type="project" value="InterPro"/>
</dbReference>
<feature type="compositionally biased region" description="Basic residues" evidence="7">
    <location>
        <begin position="159"/>
        <end position="168"/>
    </location>
</feature>
<evidence type="ECO:0000256" key="6">
    <source>
        <dbReference type="SAM" id="Coils"/>
    </source>
</evidence>
<feature type="compositionally biased region" description="Acidic residues" evidence="7">
    <location>
        <begin position="299"/>
        <end position="310"/>
    </location>
</feature>
<evidence type="ECO:0000256" key="5">
    <source>
        <dbReference type="ARBA" id="ARBA00023242"/>
    </source>
</evidence>
<evidence type="ECO:0000256" key="2">
    <source>
        <dbReference type="ARBA" id="ARBA00006076"/>
    </source>
</evidence>
<dbReference type="PANTHER" id="PTHR14152:SF5">
    <property type="entry name" value="U4_U6.U5 TRI-SNRNP-ASSOCIATED PROTEIN 1"/>
    <property type="match status" value="1"/>
</dbReference>
<comment type="caution">
    <text evidence="8">The sequence shown here is derived from an EMBL/GenBank/DDBJ whole genome shotgun (WGS) entry which is preliminary data.</text>
</comment>
<dbReference type="OrthoDB" id="5583at2759"/>
<evidence type="ECO:0000256" key="1">
    <source>
        <dbReference type="ARBA" id="ARBA00004123"/>
    </source>
</evidence>
<comment type="subcellular location">
    <subcellularLocation>
        <location evidence="1">Nucleus</location>
    </subcellularLocation>
</comment>
<protein>
    <submittedName>
        <fullName evidence="8">Unnamed protein product</fullName>
    </submittedName>
</protein>
<proteinExistence type="inferred from homology"/>
<feature type="region of interest" description="Disordered" evidence="7">
    <location>
        <begin position="413"/>
        <end position="455"/>
    </location>
</feature>
<dbReference type="AlphaFoldDB" id="A0A9W6YZR8"/>
<reference evidence="8" key="1">
    <citation type="submission" date="2023-04" db="EMBL/GenBank/DDBJ databases">
        <title>Ambrosiozyma monospora NBRC 1965.</title>
        <authorList>
            <person name="Ichikawa N."/>
            <person name="Sato H."/>
            <person name="Tonouchi N."/>
        </authorList>
    </citation>
    <scope>NUCLEOTIDE SEQUENCE</scope>
    <source>
        <strain evidence="8">NBRC 1965</strain>
    </source>
</reference>
<organism evidence="8 9">
    <name type="scientific">Ambrosiozyma monospora</name>
    <name type="common">Yeast</name>
    <name type="synonym">Endomycopsis monosporus</name>
    <dbReference type="NCBI Taxonomy" id="43982"/>
    <lineage>
        <taxon>Eukaryota</taxon>
        <taxon>Fungi</taxon>
        <taxon>Dikarya</taxon>
        <taxon>Ascomycota</taxon>
        <taxon>Saccharomycotina</taxon>
        <taxon>Pichiomycetes</taxon>
        <taxon>Pichiales</taxon>
        <taxon>Pichiaceae</taxon>
        <taxon>Ambrosiozyma</taxon>
    </lineage>
</organism>
<evidence type="ECO:0000256" key="3">
    <source>
        <dbReference type="ARBA" id="ARBA00022664"/>
    </source>
</evidence>
<dbReference type="GO" id="GO:0045292">
    <property type="term" value="P:mRNA cis splicing, via spliceosome"/>
    <property type="evidence" value="ECO:0007669"/>
    <property type="project" value="TreeGrafter"/>
</dbReference>
<dbReference type="InterPro" id="IPR045347">
    <property type="entry name" value="HIND"/>
</dbReference>
<feature type="region of interest" description="Disordered" evidence="7">
    <location>
        <begin position="159"/>
        <end position="185"/>
    </location>
</feature>
<keyword evidence="5" id="KW-0539">Nucleus</keyword>